<proteinExistence type="evidence at transcript level"/>
<protein>
    <submittedName>
        <fullName evidence="2">Uncharacterized protein</fullName>
    </submittedName>
</protein>
<organism evidence="2">
    <name type="scientific">Lotus japonicus</name>
    <name type="common">Lotus corniculatus var. japonicus</name>
    <dbReference type="NCBI Taxonomy" id="34305"/>
    <lineage>
        <taxon>Eukaryota</taxon>
        <taxon>Viridiplantae</taxon>
        <taxon>Streptophyta</taxon>
        <taxon>Embryophyta</taxon>
        <taxon>Tracheophyta</taxon>
        <taxon>Spermatophyta</taxon>
        <taxon>Magnoliopsida</taxon>
        <taxon>eudicotyledons</taxon>
        <taxon>Gunneridae</taxon>
        <taxon>Pentapetalae</taxon>
        <taxon>rosids</taxon>
        <taxon>fabids</taxon>
        <taxon>Fabales</taxon>
        <taxon>Fabaceae</taxon>
        <taxon>Papilionoideae</taxon>
        <taxon>50 kb inversion clade</taxon>
        <taxon>NPAAA clade</taxon>
        <taxon>Hologalegina</taxon>
        <taxon>robinioid clade</taxon>
        <taxon>Loteae</taxon>
        <taxon>Lotus</taxon>
    </lineage>
</organism>
<reference evidence="2" key="1">
    <citation type="submission" date="2012-05" db="EMBL/GenBank/DDBJ databases">
        <authorList>
            <person name="Krishnakumar V."/>
            <person name="Cheung F."/>
            <person name="Xiao Y."/>
            <person name="Chan A."/>
            <person name="Moskal W.A."/>
            <person name="Town C.D."/>
        </authorList>
    </citation>
    <scope>NUCLEOTIDE SEQUENCE</scope>
</reference>
<sequence>MEKENEIQSQREGEGEVACWNGTASWMVVNLASAFFSSLERCSCINLSTSDDYDSNPPLIFSTSDSLPPSSNAANDVVSTTP</sequence>
<dbReference type="EMBL" id="BT135596">
    <property type="protein sequence ID" value="AFK35391.1"/>
    <property type="molecule type" value="mRNA"/>
</dbReference>
<name>I3S549_LOTJA</name>
<dbReference type="PANTHER" id="PTHR34061">
    <property type="entry name" value="PROTEIN, PUTATIVE-RELATED"/>
    <property type="match status" value="1"/>
</dbReference>
<accession>I3S549</accession>
<feature type="region of interest" description="Disordered" evidence="1">
    <location>
        <begin position="50"/>
        <end position="82"/>
    </location>
</feature>
<feature type="compositionally biased region" description="Polar residues" evidence="1">
    <location>
        <begin position="61"/>
        <end position="82"/>
    </location>
</feature>
<evidence type="ECO:0000313" key="2">
    <source>
        <dbReference type="EMBL" id="AFK35391.1"/>
    </source>
</evidence>
<dbReference type="PANTHER" id="PTHR34061:SF11">
    <property type="entry name" value="PROTEIN, PUTATIVE-RELATED"/>
    <property type="match status" value="1"/>
</dbReference>
<dbReference type="AlphaFoldDB" id="I3S549"/>
<evidence type="ECO:0000256" key="1">
    <source>
        <dbReference type="SAM" id="MobiDB-lite"/>
    </source>
</evidence>